<evidence type="ECO:0000313" key="1">
    <source>
        <dbReference type="EMBL" id="KAK7329859.1"/>
    </source>
</evidence>
<dbReference type="AlphaFoldDB" id="A0AAN9L8X4"/>
<dbReference type="Proteomes" id="UP001367508">
    <property type="component" value="Unassembled WGS sequence"/>
</dbReference>
<gene>
    <name evidence="1" type="ORF">VNO77_24040</name>
</gene>
<reference evidence="1 2" key="1">
    <citation type="submission" date="2024-01" db="EMBL/GenBank/DDBJ databases">
        <title>The genomes of 5 underutilized Papilionoideae crops provide insights into root nodulation and disease resistanc.</title>
        <authorList>
            <person name="Jiang F."/>
        </authorList>
    </citation>
    <scope>NUCLEOTIDE SEQUENCE [LARGE SCALE GENOMIC DNA]</scope>
    <source>
        <strain evidence="1">LVBAO_FW01</strain>
        <tissue evidence="1">Leaves</tissue>
    </source>
</reference>
<organism evidence="1 2">
    <name type="scientific">Canavalia gladiata</name>
    <name type="common">Sword bean</name>
    <name type="synonym">Dolichos gladiatus</name>
    <dbReference type="NCBI Taxonomy" id="3824"/>
    <lineage>
        <taxon>Eukaryota</taxon>
        <taxon>Viridiplantae</taxon>
        <taxon>Streptophyta</taxon>
        <taxon>Embryophyta</taxon>
        <taxon>Tracheophyta</taxon>
        <taxon>Spermatophyta</taxon>
        <taxon>Magnoliopsida</taxon>
        <taxon>eudicotyledons</taxon>
        <taxon>Gunneridae</taxon>
        <taxon>Pentapetalae</taxon>
        <taxon>rosids</taxon>
        <taxon>fabids</taxon>
        <taxon>Fabales</taxon>
        <taxon>Fabaceae</taxon>
        <taxon>Papilionoideae</taxon>
        <taxon>50 kb inversion clade</taxon>
        <taxon>NPAAA clade</taxon>
        <taxon>indigoferoid/millettioid clade</taxon>
        <taxon>Phaseoleae</taxon>
        <taxon>Canavalia</taxon>
    </lineage>
</organism>
<accession>A0AAN9L8X4</accession>
<sequence length="128" mass="15062">MRVCRRFMRSDATNDVWAFCFVLQSRLPLWVTLLCASDKLTADTCHAWKEEEEDKVLNGVNLTQPTKWDEAIDRRPWESNNLEDLDLCAVFDVSKELFFRKGRGQRKKRHNYRVDSLIISNHGDTPFV</sequence>
<comment type="caution">
    <text evidence="1">The sequence shown here is derived from an EMBL/GenBank/DDBJ whole genome shotgun (WGS) entry which is preliminary data.</text>
</comment>
<evidence type="ECO:0000313" key="2">
    <source>
        <dbReference type="Proteomes" id="UP001367508"/>
    </source>
</evidence>
<proteinExistence type="predicted"/>
<name>A0AAN9L8X4_CANGL</name>
<protein>
    <submittedName>
        <fullName evidence="1">Uncharacterized protein</fullName>
    </submittedName>
</protein>
<dbReference type="EMBL" id="JAYMYQ010000005">
    <property type="protein sequence ID" value="KAK7329859.1"/>
    <property type="molecule type" value="Genomic_DNA"/>
</dbReference>
<keyword evidence="2" id="KW-1185">Reference proteome</keyword>